<sequence>MQVEFDAEREFYTDIELSDRWVIRHYTKNLASTFNPYFQAYHRHEGNSGWGQERSGGKLWCPVCAKRAPEEVEGMLILMRWKP</sequence>
<evidence type="ECO:0000313" key="1">
    <source>
        <dbReference type="EMBL" id="KKL08068.1"/>
    </source>
</evidence>
<proteinExistence type="predicted"/>
<dbReference type="EMBL" id="LAZR01043029">
    <property type="protein sequence ID" value="KKL08068.1"/>
    <property type="molecule type" value="Genomic_DNA"/>
</dbReference>
<reference evidence="1" key="1">
    <citation type="journal article" date="2015" name="Nature">
        <title>Complex archaea that bridge the gap between prokaryotes and eukaryotes.</title>
        <authorList>
            <person name="Spang A."/>
            <person name="Saw J.H."/>
            <person name="Jorgensen S.L."/>
            <person name="Zaremba-Niedzwiedzka K."/>
            <person name="Martijn J."/>
            <person name="Lind A.E."/>
            <person name="van Eijk R."/>
            <person name="Schleper C."/>
            <person name="Guy L."/>
            <person name="Ettema T.J."/>
        </authorList>
    </citation>
    <scope>NUCLEOTIDE SEQUENCE</scope>
</reference>
<comment type="caution">
    <text evidence="1">The sequence shown here is derived from an EMBL/GenBank/DDBJ whole genome shotgun (WGS) entry which is preliminary data.</text>
</comment>
<accession>A0A0F9D7I9</accession>
<protein>
    <submittedName>
        <fullName evidence="1">Uncharacterized protein</fullName>
    </submittedName>
</protein>
<name>A0A0F9D7I9_9ZZZZ</name>
<dbReference type="AlphaFoldDB" id="A0A0F9D7I9"/>
<gene>
    <name evidence="1" type="ORF">LCGC14_2579570</name>
</gene>
<organism evidence="1">
    <name type="scientific">marine sediment metagenome</name>
    <dbReference type="NCBI Taxonomy" id="412755"/>
    <lineage>
        <taxon>unclassified sequences</taxon>
        <taxon>metagenomes</taxon>
        <taxon>ecological metagenomes</taxon>
    </lineage>
</organism>